<protein>
    <submittedName>
        <fullName evidence="1">Uncharacterized protein</fullName>
    </submittedName>
</protein>
<accession>A0A4Y2QF47</accession>
<comment type="caution">
    <text evidence="1">The sequence shown here is derived from an EMBL/GenBank/DDBJ whole genome shotgun (WGS) entry which is preliminary data.</text>
</comment>
<proteinExistence type="predicted"/>
<sequence length="99" mass="11440">MQDVRKESEFTIENHSQKPYVTHNRNSNILYMNDRIKMNVPLPTEVDAPTLLRRNSVSVVIAPNYQLIHCILKLPFNQVHVTALARDLQIIDVKVSMNT</sequence>
<gene>
    <name evidence="1" type="ORF">AVEN_61398_1</name>
</gene>
<organism evidence="1 2">
    <name type="scientific">Araneus ventricosus</name>
    <name type="common">Orbweaver spider</name>
    <name type="synonym">Epeira ventricosa</name>
    <dbReference type="NCBI Taxonomy" id="182803"/>
    <lineage>
        <taxon>Eukaryota</taxon>
        <taxon>Metazoa</taxon>
        <taxon>Ecdysozoa</taxon>
        <taxon>Arthropoda</taxon>
        <taxon>Chelicerata</taxon>
        <taxon>Arachnida</taxon>
        <taxon>Araneae</taxon>
        <taxon>Araneomorphae</taxon>
        <taxon>Entelegynae</taxon>
        <taxon>Araneoidea</taxon>
        <taxon>Araneidae</taxon>
        <taxon>Araneus</taxon>
    </lineage>
</organism>
<evidence type="ECO:0000313" key="2">
    <source>
        <dbReference type="Proteomes" id="UP000499080"/>
    </source>
</evidence>
<dbReference type="AlphaFoldDB" id="A0A4Y2QF47"/>
<keyword evidence="2" id="KW-1185">Reference proteome</keyword>
<name>A0A4Y2QF47_ARAVE</name>
<dbReference type="EMBL" id="BGPR01013779">
    <property type="protein sequence ID" value="GBN62164.1"/>
    <property type="molecule type" value="Genomic_DNA"/>
</dbReference>
<dbReference type="Proteomes" id="UP000499080">
    <property type="component" value="Unassembled WGS sequence"/>
</dbReference>
<reference evidence="1 2" key="1">
    <citation type="journal article" date="2019" name="Sci. Rep.">
        <title>Orb-weaving spider Araneus ventricosus genome elucidates the spidroin gene catalogue.</title>
        <authorList>
            <person name="Kono N."/>
            <person name="Nakamura H."/>
            <person name="Ohtoshi R."/>
            <person name="Moran D.A.P."/>
            <person name="Shinohara A."/>
            <person name="Yoshida Y."/>
            <person name="Fujiwara M."/>
            <person name="Mori M."/>
            <person name="Tomita M."/>
            <person name="Arakawa K."/>
        </authorList>
    </citation>
    <scope>NUCLEOTIDE SEQUENCE [LARGE SCALE GENOMIC DNA]</scope>
</reference>
<evidence type="ECO:0000313" key="1">
    <source>
        <dbReference type="EMBL" id="GBN62164.1"/>
    </source>
</evidence>